<dbReference type="InterPro" id="IPR037001">
    <property type="entry name" value="NH3/CH4_mOase_suA_sf"/>
</dbReference>
<feature type="transmembrane region" description="Helical" evidence="2">
    <location>
        <begin position="111"/>
        <end position="130"/>
    </location>
</feature>
<keyword evidence="2" id="KW-0472">Membrane</keyword>
<evidence type="ECO:0008006" key="5">
    <source>
        <dbReference type="Google" id="ProtNLM"/>
    </source>
</evidence>
<feature type="transmembrane region" description="Helical" evidence="2">
    <location>
        <begin position="83"/>
        <end position="104"/>
    </location>
</feature>
<dbReference type="AlphaFoldDB" id="A0A512E1R5"/>
<organism evidence="3 4">
    <name type="scientific">Skermanella aerolata</name>
    <dbReference type="NCBI Taxonomy" id="393310"/>
    <lineage>
        <taxon>Bacteria</taxon>
        <taxon>Pseudomonadati</taxon>
        <taxon>Pseudomonadota</taxon>
        <taxon>Alphaproteobacteria</taxon>
        <taxon>Rhodospirillales</taxon>
        <taxon>Azospirillaceae</taxon>
        <taxon>Skermanella</taxon>
    </lineage>
</organism>
<evidence type="ECO:0000313" key="3">
    <source>
        <dbReference type="EMBL" id="GEO42667.1"/>
    </source>
</evidence>
<evidence type="ECO:0000313" key="4">
    <source>
        <dbReference type="Proteomes" id="UP000321523"/>
    </source>
</evidence>
<comment type="caution">
    <text evidence="3">The sequence shown here is derived from an EMBL/GenBank/DDBJ whole genome shotgun (WGS) entry which is preliminary data.</text>
</comment>
<dbReference type="NCBIfam" id="NF041557">
    <property type="entry name" value="AmoA_BACT"/>
    <property type="match status" value="1"/>
</dbReference>
<name>A0A512E1R5_9PROT</name>
<dbReference type="EMBL" id="BJYZ01000047">
    <property type="protein sequence ID" value="GEO42667.1"/>
    <property type="molecule type" value="Genomic_DNA"/>
</dbReference>
<keyword evidence="4" id="KW-1185">Reference proteome</keyword>
<dbReference type="Proteomes" id="UP000321523">
    <property type="component" value="Unassembled WGS sequence"/>
</dbReference>
<feature type="transmembrane region" description="Helical" evidence="2">
    <location>
        <begin position="165"/>
        <end position="183"/>
    </location>
</feature>
<dbReference type="RefSeq" id="WP_084721373.1">
    <property type="nucleotide sequence ID" value="NZ_BJYZ01000047.1"/>
</dbReference>
<evidence type="ECO:0000256" key="1">
    <source>
        <dbReference type="SAM" id="MobiDB-lite"/>
    </source>
</evidence>
<dbReference type="Pfam" id="PF02461">
    <property type="entry name" value="AMO"/>
    <property type="match status" value="1"/>
</dbReference>
<dbReference type="InterPro" id="IPR003393">
    <property type="entry name" value="NH3_CH4_mOase_A"/>
</dbReference>
<feature type="transmembrane region" description="Helical" evidence="2">
    <location>
        <begin position="142"/>
        <end position="160"/>
    </location>
</feature>
<accession>A0A512E1R5</accession>
<proteinExistence type="predicted"/>
<gene>
    <name evidence="3" type="ORF">SAE02_68150</name>
</gene>
<feature type="transmembrane region" description="Helical" evidence="2">
    <location>
        <begin position="45"/>
        <end position="63"/>
    </location>
</feature>
<feature type="region of interest" description="Disordered" evidence="1">
    <location>
        <begin position="1"/>
        <end position="20"/>
    </location>
</feature>
<feature type="transmembrane region" description="Helical" evidence="2">
    <location>
        <begin position="239"/>
        <end position="262"/>
    </location>
</feature>
<reference evidence="3 4" key="1">
    <citation type="submission" date="2019-07" db="EMBL/GenBank/DDBJ databases">
        <title>Whole genome shotgun sequence of Skermanella aerolata NBRC 106429.</title>
        <authorList>
            <person name="Hosoyama A."/>
            <person name="Uohara A."/>
            <person name="Ohji S."/>
            <person name="Ichikawa N."/>
        </authorList>
    </citation>
    <scope>NUCLEOTIDE SEQUENCE [LARGE SCALE GENOMIC DNA]</scope>
    <source>
        <strain evidence="3 4">NBRC 106429</strain>
    </source>
</reference>
<protein>
    <recommendedName>
        <fullName evidence="5">Methane monooxygenase/ammonia monooxygenase subunit A</fullName>
    </recommendedName>
</protein>
<dbReference type="NCBIfam" id="TIGR03080">
    <property type="entry name" value="CH4_NH3mon_ox_A"/>
    <property type="match status" value="1"/>
</dbReference>
<sequence>MSTQDPTASDTFQTAYGGTTVETGPKVTGPALKSKGEALALGRTIDWLLLFILFFVCLASFHIHAMLTMGDWDFWVDWKDRRYFPTVLPIVLIAFAAAGQAFFWEKFRLPFGATFMVVGLIFGEWINRYFNFWLWTYFPINMVWPTILIPSALFLDIVLLITRSYLITAIVGAMGWALLLYPSNWPVLAQFHVPLEKDGLIMTLADLIGFEYVRTGTPEYIRMVERGTMRTFGKDVVPVSAFFAGFISMIVYFVWAFVGRWFSTTRFIGRI</sequence>
<dbReference type="Gene3D" id="1.20.1450.10">
    <property type="entry name" value="Ammonia/particulate methane monooxygenase, subunit A"/>
    <property type="match status" value="1"/>
</dbReference>
<evidence type="ECO:0000256" key="2">
    <source>
        <dbReference type="SAM" id="Phobius"/>
    </source>
</evidence>
<dbReference type="OrthoDB" id="8196807at2"/>
<keyword evidence="2" id="KW-1133">Transmembrane helix</keyword>
<keyword evidence="2" id="KW-0812">Transmembrane</keyword>